<dbReference type="InterPro" id="IPR025110">
    <property type="entry name" value="AMP-bd_C"/>
</dbReference>
<evidence type="ECO:0000256" key="9">
    <source>
        <dbReference type="ARBA" id="ARBA00022842"/>
    </source>
</evidence>
<evidence type="ECO:0000256" key="6">
    <source>
        <dbReference type="ARBA" id="ARBA00022741"/>
    </source>
</evidence>
<comment type="subcellular location">
    <subcellularLocation>
        <location evidence="2">Membrane</location>
        <topology evidence="2">Peripheral membrane protein</topology>
    </subcellularLocation>
</comment>
<dbReference type="GO" id="GO:0016020">
    <property type="term" value="C:membrane"/>
    <property type="evidence" value="ECO:0007669"/>
    <property type="project" value="UniProtKB-SubCell"/>
</dbReference>
<evidence type="ECO:0000313" key="17">
    <source>
        <dbReference type="EMBL" id="SEB13118.1"/>
    </source>
</evidence>
<keyword evidence="5" id="KW-0436">Ligase</keyword>
<proteinExistence type="inferred from homology"/>
<evidence type="ECO:0000256" key="12">
    <source>
        <dbReference type="ARBA" id="ARBA00026121"/>
    </source>
</evidence>
<keyword evidence="9" id="KW-0460">Magnesium</keyword>
<dbReference type="GO" id="GO:0005524">
    <property type="term" value="F:ATP binding"/>
    <property type="evidence" value="ECO:0007669"/>
    <property type="project" value="UniProtKB-KW"/>
</dbReference>
<evidence type="ECO:0000256" key="8">
    <source>
        <dbReference type="ARBA" id="ARBA00022840"/>
    </source>
</evidence>
<dbReference type="FunFam" id="3.40.50.12780:FF:000003">
    <property type="entry name" value="Long-chain-fatty-acid--CoA ligase FadD"/>
    <property type="match status" value="1"/>
</dbReference>
<keyword evidence="8" id="KW-0067">ATP-binding</keyword>
<protein>
    <recommendedName>
        <fullName evidence="13">Long-chain-fatty-acid--CoA ligase</fullName>
        <ecNumber evidence="12">6.2.1.3</ecNumber>
    </recommendedName>
    <alternativeName>
        <fullName evidence="14">Long-chain acyl-CoA synthetase</fullName>
    </alternativeName>
</protein>
<dbReference type="InterPro" id="IPR042099">
    <property type="entry name" value="ANL_N_sf"/>
</dbReference>
<sequence>MDKLWLQSYPPQVPAEIDLSKYHSLADLFHQSIAKYRDNPAFSNLGKVLSYAEVDELTRQFAAYLIHGAGLQRGDRIAIMMPNLLQYPIALFAALRAGLVVVNTNPLYTDRELEHQLKDSGAKAIVILANFAHTLEDVMDEVGIKTIITTEIGDLLGFPKSLLVNTVVRYVKKMVPAYQLPEAIGFNQALRLGKQYTHSYRDANIGHEDIAFLQYTGGTTGVAKGAVLSHRNLLANMLQADAWTKGCLEHGKEIFITALPLYHVFALTANALFAIEMGAKNVLITNPRDLPAFLKDLAKEPFTFITGVNTLYNAMLNHADIGKVNFSHVKISLGGGMAVQKSVAERWKARTGSVLLEAYGLTETSPAVCINPVTLESYNGMIGLPISSTEVSIRDVNDNELAVGEAGELWVRGPQVMQGYWQRPDETAKVMPGDGWLKTGDIAVINEQGYVKLVDRLKDMVLVSGFNVYPNEVEDVLAAHPKILEAGVIGVPDEHSGEVVKAFIVKKDDSLTLEELKAYCRKELSAYKCPKQIVFVESLPKSNVGKILRKELRQL</sequence>
<dbReference type="InterPro" id="IPR020845">
    <property type="entry name" value="AMP-binding_CS"/>
</dbReference>
<reference evidence="17 18" key="1">
    <citation type="submission" date="2016-10" db="EMBL/GenBank/DDBJ databases">
        <authorList>
            <person name="de Groot N.N."/>
        </authorList>
    </citation>
    <scope>NUCLEOTIDE SEQUENCE [LARGE SCALE GENOMIC DNA]</scope>
    <source>
        <strain evidence="17 18">DSM 21228</strain>
    </source>
</reference>
<evidence type="ECO:0000256" key="7">
    <source>
        <dbReference type="ARBA" id="ARBA00022832"/>
    </source>
</evidence>
<evidence type="ECO:0000256" key="13">
    <source>
        <dbReference type="ARBA" id="ARBA00039545"/>
    </source>
</evidence>
<keyword evidence="11" id="KW-0472">Membrane</keyword>
<dbReference type="STRING" id="525918.SAMN05660964_03714"/>
<dbReference type="FunFam" id="3.30.300.30:FF:000006">
    <property type="entry name" value="Long-chain-fatty-acid--CoA ligase FadD"/>
    <property type="match status" value="1"/>
</dbReference>
<dbReference type="EC" id="6.2.1.3" evidence="12"/>
<name>A0A1H4GW57_9GAMM</name>
<comment type="similarity">
    <text evidence="4">Belongs to the ATP-dependent AMP-binding enzyme family.</text>
</comment>
<keyword evidence="7" id="KW-0276">Fatty acid metabolism</keyword>
<gene>
    <name evidence="17" type="ORF">SAMN05660964_03714</name>
</gene>
<organism evidence="17 18">
    <name type="scientific">Thiothrix caldifontis</name>
    <dbReference type="NCBI Taxonomy" id="525918"/>
    <lineage>
        <taxon>Bacteria</taxon>
        <taxon>Pseudomonadati</taxon>
        <taxon>Pseudomonadota</taxon>
        <taxon>Gammaproteobacteria</taxon>
        <taxon>Thiotrichales</taxon>
        <taxon>Thiotrichaceae</taxon>
        <taxon>Thiothrix</taxon>
    </lineage>
</organism>
<dbReference type="Pfam" id="PF13193">
    <property type="entry name" value="AMP-binding_C"/>
    <property type="match status" value="1"/>
</dbReference>
<comment type="cofactor">
    <cofactor evidence="1">
        <name>Mg(2+)</name>
        <dbReference type="ChEBI" id="CHEBI:18420"/>
    </cofactor>
</comment>
<dbReference type="PANTHER" id="PTHR43767:SF8">
    <property type="entry name" value="LONG-CHAIN-FATTY-ACID--COA LIGASE"/>
    <property type="match status" value="1"/>
</dbReference>
<dbReference type="InterPro" id="IPR000873">
    <property type="entry name" value="AMP-dep_synth/lig_dom"/>
</dbReference>
<dbReference type="OrthoDB" id="9803968at2"/>
<evidence type="ECO:0000259" key="15">
    <source>
        <dbReference type="Pfam" id="PF00501"/>
    </source>
</evidence>
<dbReference type="Gene3D" id="3.40.50.12780">
    <property type="entry name" value="N-terminal domain of ligase-like"/>
    <property type="match status" value="1"/>
</dbReference>
<dbReference type="InterPro" id="IPR050237">
    <property type="entry name" value="ATP-dep_AMP-bd_enzyme"/>
</dbReference>
<comment type="pathway">
    <text evidence="3">Lipid metabolism; fatty acid beta-oxidation.</text>
</comment>
<evidence type="ECO:0000256" key="1">
    <source>
        <dbReference type="ARBA" id="ARBA00001946"/>
    </source>
</evidence>
<dbReference type="InterPro" id="IPR045851">
    <property type="entry name" value="AMP-bd_C_sf"/>
</dbReference>
<evidence type="ECO:0000256" key="14">
    <source>
        <dbReference type="ARBA" id="ARBA00042773"/>
    </source>
</evidence>
<dbReference type="Pfam" id="PF00501">
    <property type="entry name" value="AMP-binding"/>
    <property type="match status" value="1"/>
</dbReference>
<evidence type="ECO:0000256" key="11">
    <source>
        <dbReference type="ARBA" id="ARBA00023136"/>
    </source>
</evidence>
<evidence type="ECO:0000259" key="16">
    <source>
        <dbReference type="Pfam" id="PF13193"/>
    </source>
</evidence>
<keyword evidence="6" id="KW-0547">Nucleotide-binding</keyword>
<dbReference type="CDD" id="cd05936">
    <property type="entry name" value="FC-FACS_FadD_like"/>
    <property type="match status" value="1"/>
</dbReference>
<accession>A0A1H4GW57</accession>
<evidence type="ECO:0000256" key="4">
    <source>
        <dbReference type="ARBA" id="ARBA00006432"/>
    </source>
</evidence>
<dbReference type="EMBL" id="FNQP01000042">
    <property type="protein sequence ID" value="SEB13118.1"/>
    <property type="molecule type" value="Genomic_DNA"/>
</dbReference>
<dbReference type="PANTHER" id="PTHR43767">
    <property type="entry name" value="LONG-CHAIN-FATTY-ACID--COA LIGASE"/>
    <property type="match status" value="1"/>
</dbReference>
<evidence type="ECO:0000256" key="3">
    <source>
        <dbReference type="ARBA" id="ARBA00005005"/>
    </source>
</evidence>
<keyword evidence="10" id="KW-0443">Lipid metabolism</keyword>
<feature type="domain" description="AMP-dependent synthetase/ligase" evidence="15">
    <location>
        <begin position="29"/>
        <end position="421"/>
    </location>
</feature>
<dbReference type="Gene3D" id="3.30.300.30">
    <property type="match status" value="1"/>
</dbReference>
<dbReference type="GO" id="GO:0004467">
    <property type="term" value="F:long-chain fatty acid-CoA ligase activity"/>
    <property type="evidence" value="ECO:0007669"/>
    <property type="project" value="UniProtKB-EC"/>
</dbReference>
<keyword evidence="18" id="KW-1185">Reference proteome</keyword>
<dbReference type="Proteomes" id="UP000199397">
    <property type="component" value="Unassembled WGS sequence"/>
</dbReference>
<evidence type="ECO:0000256" key="5">
    <source>
        <dbReference type="ARBA" id="ARBA00022598"/>
    </source>
</evidence>
<dbReference type="PROSITE" id="PS00455">
    <property type="entry name" value="AMP_BINDING"/>
    <property type="match status" value="1"/>
</dbReference>
<dbReference type="RefSeq" id="WP_093071055.1">
    <property type="nucleotide sequence ID" value="NZ_FNQP01000042.1"/>
</dbReference>
<evidence type="ECO:0000313" key="18">
    <source>
        <dbReference type="Proteomes" id="UP000199397"/>
    </source>
</evidence>
<dbReference type="AlphaFoldDB" id="A0A1H4GW57"/>
<evidence type="ECO:0000256" key="10">
    <source>
        <dbReference type="ARBA" id="ARBA00023098"/>
    </source>
</evidence>
<evidence type="ECO:0000256" key="2">
    <source>
        <dbReference type="ARBA" id="ARBA00004170"/>
    </source>
</evidence>
<feature type="domain" description="AMP-binding enzyme C-terminal" evidence="16">
    <location>
        <begin position="472"/>
        <end position="546"/>
    </location>
</feature>
<dbReference type="SUPFAM" id="SSF56801">
    <property type="entry name" value="Acetyl-CoA synthetase-like"/>
    <property type="match status" value="1"/>
</dbReference>